<reference evidence="1" key="2">
    <citation type="submission" date="2020-11" db="EMBL/GenBank/DDBJ databases">
        <authorList>
            <person name="McCartney M.A."/>
            <person name="Auch B."/>
            <person name="Kono T."/>
            <person name="Mallez S."/>
            <person name="Becker A."/>
            <person name="Gohl D.M."/>
            <person name="Silverstein K.A.T."/>
            <person name="Koren S."/>
            <person name="Bechman K.B."/>
            <person name="Herman A."/>
            <person name="Abrahante J.E."/>
            <person name="Garbe J."/>
        </authorList>
    </citation>
    <scope>NUCLEOTIDE SEQUENCE</scope>
    <source>
        <strain evidence="1">Duluth1</strain>
        <tissue evidence="1">Whole animal</tissue>
    </source>
</reference>
<evidence type="ECO:0000313" key="1">
    <source>
        <dbReference type="EMBL" id="KAH3898118.1"/>
    </source>
</evidence>
<dbReference type="Proteomes" id="UP000828390">
    <property type="component" value="Unassembled WGS sequence"/>
</dbReference>
<proteinExistence type="predicted"/>
<organism evidence="1 2">
    <name type="scientific">Dreissena polymorpha</name>
    <name type="common">Zebra mussel</name>
    <name type="synonym">Mytilus polymorpha</name>
    <dbReference type="NCBI Taxonomy" id="45954"/>
    <lineage>
        <taxon>Eukaryota</taxon>
        <taxon>Metazoa</taxon>
        <taxon>Spiralia</taxon>
        <taxon>Lophotrochozoa</taxon>
        <taxon>Mollusca</taxon>
        <taxon>Bivalvia</taxon>
        <taxon>Autobranchia</taxon>
        <taxon>Heteroconchia</taxon>
        <taxon>Euheterodonta</taxon>
        <taxon>Imparidentia</taxon>
        <taxon>Neoheterodontei</taxon>
        <taxon>Myida</taxon>
        <taxon>Dreissenoidea</taxon>
        <taxon>Dreissenidae</taxon>
        <taxon>Dreissena</taxon>
    </lineage>
</organism>
<evidence type="ECO:0000313" key="2">
    <source>
        <dbReference type="Proteomes" id="UP000828390"/>
    </source>
</evidence>
<dbReference type="EMBL" id="JAIWYP010000001">
    <property type="protein sequence ID" value="KAH3898118.1"/>
    <property type="molecule type" value="Genomic_DNA"/>
</dbReference>
<name>A0A9D4NNP9_DREPO</name>
<gene>
    <name evidence="1" type="ORF">DPMN_022321</name>
</gene>
<accession>A0A9D4NNP9</accession>
<reference evidence="1" key="1">
    <citation type="journal article" date="2019" name="bioRxiv">
        <title>The Genome of the Zebra Mussel, Dreissena polymorpha: A Resource for Invasive Species Research.</title>
        <authorList>
            <person name="McCartney M.A."/>
            <person name="Auch B."/>
            <person name="Kono T."/>
            <person name="Mallez S."/>
            <person name="Zhang Y."/>
            <person name="Obille A."/>
            <person name="Becker A."/>
            <person name="Abrahante J.E."/>
            <person name="Garbe J."/>
            <person name="Badalamenti J.P."/>
            <person name="Herman A."/>
            <person name="Mangelson H."/>
            <person name="Liachko I."/>
            <person name="Sullivan S."/>
            <person name="Sone E.D."/>
            <person name="Koren S."/>
            <person name="Silverstein K.A.T."/>
            <person name="Beckman K.B."/>
            <person name="Gohl D.M."/>
        </authorList>
    </citation>
    <scope>NUCLEOTIDE SEQUENCE</scope>
    <source>
        <strain evidence="1">Duluth1</strain>
        <tissue evidence="1">Whole animal</tissue>
    </source>
</reference>
<protein>
    <submittedName>
        <fullName evidence="1">Uncharacterized protein</fullName>
    </submittedName>
</protein>
<keyword evidence="2" id="KW-1185">Reference proteome</keyword>
<sequence>MMSRGVKQEESWRTTKDITPLIRSWRVCSMGHDAASLSRGSNTIQNEEDSMKKRLRRVKNHIALINM</sequence>
<dbReference type="AlphaFoldDB" id="A0A9D4NNP9"/>
<comment type="caution">
    <text evidence="1">The sequence shown here is derived from an EMBL/GenBank/DDBJ whole genome shotgun (WGS) entry which is preliminary data.</text>
</comment>